<dbReference type="Proteomes" id="UP000276133">
    <property type="component" value="Unassembled WGS sequence"/>
</dbReference>
<evidence type="ECO:0000313" key="2">
    <source>
        <dbReference type="Proteomes" id="UP000276133"/>
    </source>
</evidence>
<evidence type="ECO:0000313" key="1">
    <source>
        <dbReference type="EMBL" id="RNA27327.1"/>
    </source>
</evidence>
<dbReference type="EMBL" id="REGN01002563">
    <property type="protein sequence ID" value="RNA27327.1"/>
    <property type="molecule type" value="Genomic_DNA"/>
</dbReference>
<organism evidence="1 2">
    <name type="scientific">Brachionus plicatilis</name>
    <name type="common">Marine rotifer</name>
    <name type="synonym">Brachionus muelleri</name>
    <dbReference type="NCBI Taxonomy" id="10195"/>
    <lineage>
        <taxon>Eukaryota</taxon>
        <taxon>Metazoa</taxon>
        <taxon>Spiralia</taxon>
        <taxon>Gnathifera</taxon>
        <taxon>Rotifera</taxon>
        <taxon>Eurotatoria</taxon>
        <taxon>Monogononta</taxon>
        <taxon>Pseudotrocha</taxon>
        <taxon>Ploima</taxon>
        <taxon>Brachionidae</taxon>
        <taxon>Brachionus</taxon>
    </lineage>
</organism>
<dbReference type="AlphaFoldDB" id="A0A3M7RVK6"/>
<proteinExistence type="predicted"/>
<comment type="caution">
    <text evidence="1">The sequence shown here is derived from an EMBL/GenBank/DDBJ whole genome shotgun (WGS) entry which is preliminary data.</text>
</comment>
<keyword evidence="2" id="KW-1185">Reference proteome</keyword>
<accession>A0A3M7RVK6</accession>
<gene>
    <name evidence="1" type="ORF">BpHYR1_034318</name>
</gene>
<protein>
    <submittedName>
        <fullName evidence="1">Uncharacterized protein</fullName>
    </submittedName>
</protein>
<reference evidence="1 2" key="1">
    <citation type="journal article" date="2018" name="Sci. Rep.">
        <title>Genomic signatures of local adaptation to the degree of environmental predictability in rotifers.</title>
        <authorList>
            <person name="Franch-Gras L."/>
            <person name="Hahn C."/>
            <person name="Garcia-Roger E.M."/>
            <person name="Carmona M.J."/>
            <person name="Serra M."/>
            <person name="Gomez A."/>
        </authorList>
    </citation>
    <scope>NUCLEOTIDE SEQUENCE [LARGE SCALE GENOMIC DNA]</scope>
    <source>
        <strain evidence="1">HYR1</strain>
    </source>
</reference>
<name>A0A3M7RVK6_BRAPC</name>
<sequence length="113" mass="13143">MIKSTSSILIKRHLKNYIYLLSQSLVYSHLMQYKIKSNKNFKALNSNLTKQIKKEKNFFIFLTPIIFSKLMWHATSGKESKISSLSDFSLFGPNEVHGIIQIQLIKIINTEIH</sequence>